<organism evidence="1 2">
    <name type="scientific">Catenuloplanes niger</name>
    <dbReference type="NCBI Taxonomy" id="587534"/>
    <lineage>
        <taxon>Bacteria</taxon>
        <taxon>Bacillati</taxon>
        <taxon>Actinomycetota</taxon>
        <taxon>Actinomycetes</taxon>
        <taxon>Micromonosporales</taxon>
        <taxon>Micromonosporaceae</taxon>
        <taxon>Catenuloplanes</taxon>
    </lineage>
</organism>
<comment type="caution">
    <text evidence="1">The sequence shown here is derived from an EMBL/GenBank/DDBJ whole genome shotgun (WGS) entry which is preliminary data.</text>
</comment>
<evidence type="ECO:0000313" key="1">
    <source>
        <dbReference type="EMBL" id="MDR7320417.1"/>
    </source>
</evidence>
<dbReference type="Proteomes" id="UP001183629">
    <property type="component" value="Unassembled WGS sequence"/>
</dbReference>
<dbReference type="AlphaFoldDB" id="A0AAE3ZK21"/>
<evidence type="ECO:0000313" key="2">
    <source>
        <dbReference type="Proteomes" id="UP001183629"/>
    </source>
</evidence>
<gene>
    <name evidence="1" type="ORF">J2S44_000667</name>
</gene>
<reference evidence="1 2" key="1">
    <citation type="submission" date="2023-07" db="EMBL/GenBank/DDBJ databases">
        <title>Sequencing the genomes of 1000 actinobacteria strains.</title>
        <authorList>
            <person name="Klenk H.-P."/>
        </authorList>
    </citation>
    <scope>NUCLEOTIDE SEQUENCE [LARGE SCALE GENOMIC DNA]</scope>
    <source>
        <strain evidence="1 2">DSM 44711</strain>
    </source>
</reference>
<dbReference type="EMBL" id="JAVDYC010000001">
    <property type="protein sequence ID" value="MDR7320417.1"/>
    <property type="molecule type" value="Genomic_DNA"/>
</dbReference>
<name>A0AAE3ZK21_9ACTN</name>
<accession>A0AAE3ZK21</accession>
<protein>
    <submittedName>
        <fullName evidence="1">Uncharacterized protein</fullName>
    </submittedName>
</protein>
<proteinExistence type="predicted"/>
<keyword evidence="2" id="KW-1185">Reference proteome</keyword>
<sequence>MKRITVWRAASVPVVRSRSWSGRGGVSRPRVFLSRRPAARVTTAGPGSRYAEHED</sequence>